<evidence type="ECO:0000256" key="2">
    <source>
        <dbReference type="ARBA" id="ARBA00022692"/>
    </source>
</evidence>
<evidence type="ECO:0000256" key="4">
    <source>
        <dbReference type="ARBA" id="ARBA00023136"/>
    </source>
</evidence>
<dbReference type="InterPro" id="IPR020846">
    <property type="entry name" value="MFS_dom"/>
</dbReference>
<feature type="transmembrane region" description="Helical" evidence="6">
    <location>
        <begin position="91"/>
        <end position="114"/>
    </location>
</feature>
<dbReference type="RefSeq" id="WP_135833421.1">
    <property type="nucleotide sequence ID" value="NZ_CP038462.1"/>
</dbReference>
<dbReference type="EMBL" id="CP038462">
    <property type="protein sequence ID" value="QCC78384.1"/>
    <property type="molecule type" value="Genomic_DNA"/>
</dbReference>
<feature type="transmembrane region" description="Helical" evidence="6">
    <location>
        <begin position="6"/>
        <end position="25"/>
    </location>
</feature>
<dbReference type="Pfam" id="PF07690">
    <property type="entry name" value="MFS_1"/>
    <property type="match status" value="1"/>
</dbReference>
<keyword evidence="4 6" id="KW-0472">Membrane</keyword>
<name>A0A4P7UEN7_9ACTN</name>
<evidence type="ECO:0000256" key="5">
    <source>
        <dbReference type="SAM" id="MobiDB-lite"/>
    </source>
</evidence>
<feature type="transmembrane region" description="Helical" evidence="6">
    <location>
        <begin position="63"/>
        <end position="84"/>
    </location>
</feature>
<dbReference type="PANTHER" id="PTHR23501">
    <property type="entry name" value="MAJOR FACILITATOR SUPERFAMILY"/>
    <property type="match status" value="1"/>
</dbReference>
<evidence type="ECO:0000256" key="6">
    <source>
        <dbReference type="SAM" id="Phobius"/>
    </source>
</evidence>
<dbReference type="GO" id="GO:0022857">
    <property type="term" value="F:transmembrane transporter activity"/>
    <property type="evidence" value="ECO:0007669"/>
    <property type="project" value="InterPro"/>
</dbReference>
<dbReference type="PANTHER" id="PTHR23501:SF154">
    <property type="entry name" value="MULTIDRUG-EFFLUX TRANSPORTER RV1634-RELATED"/>
    <property type="match status" value="1"/>
</dbReference>
<dbReference type="Gene3D" id="1.20.1720.10">
    <property type="entry name" value="Multidrug resistance protein D"/>
    <property type="match status" value="1"/>
</dbReference>
<sequence length="211" mass="21855">MTVYALGFAAPLASGVVGMVAAGMVSDRRGPAMPLLVALTVFGAGLLLAGAATSMELFVAGRVLQGLGGGAATVVLYVVIGLIYPTTLQASVFASLAAAWVLPSLFGPAVAAVIADAFGWRWVFLGTVVLVALVGVGLARRVLGLPKPSSSRSTRRTPRSCGRSSRPPPCSAYAWSATASCSRSPVRRWCCTPSPTCCRRARCGWPRGCRR</sequence>
<evidence type="ECO:0000256" key="3">
    <source>
        <dbReference type="ARBA" id="ARBA00022989"/>
    </source>
</evidence>
<feature type="transmembrane region" description="Helical" evidence="6">
    <location>
        <begin position="32"/>
        <end position="51"/>
    </location>
</feature>
<feature type="region of interest" description="Disordered" evidence="5">
    <location>
        <begin position="147"/>
        <end position="169"/>
    </location>
</feature>
<dbReference type="GO" id="GO:0005886">
    <property type="term" value="C:plasma membrane"/>
    <property type="evidence" value="ECO:0007669"/>
    <property type="project" value="UniProtKB-SubCell"/>
</dbReference>
<reference evidence="8 9" key="1">
    <citation type="journal article" date="2008" name="Int. J. Syst. Evol. Microbiol.">
        <title>Nocardioides daphniae sp. nov., isolated from Daphnia cucullata (Crustacea: Cladocera).</title>
        <authorList>
            <person name="Toth E.M."/>
            <person name="Keki Z."/>
            <person name="Homonnay Z.G."/>
            <person name="Borsodi A.K."/>
            <person name="Marialigeti K."/>
            <person name="Schumann P."/>
        </authorList>
    </citation>
    <scope>NUCLEOTIDE SEQUENCE [LARGE SCALE GENOMIC DNA]</scope>
    <source>
        <strain evidence="8 9">JCM 16608</strain>
    </source>
</reference>
<dbReference type="Proteomes" id="UP000297025">
    <property type="component" value="Chromosome"/>
</dbReference>
<dbReference type="SUPFAM" id="SSF103473">
    <property type="entry name" value="MFS general substrate transporter"/>
    <property type="match status" value="1"/>
</dbReference>
<gene>
    <name evidence="8" type="ORF">E2C04_16400</name>
</gene>
<dbReference type="PROSITE" id="PS50850">
    <property type="entry name" value="MFS"/>
    <property type="match status" value="1"/>
</dbReference>
<evidence type="ECO:0000313" key="9">
    <source>
        <dbReference type="Proteomes" id="UP000297025"/>
    </source>
</evidence>
<accession>A0A4P7UEN7</accession>
<proteinExistence type="predicted"/>
<comment type="subcellular location">
    <subcellularLocation>
        <location evidence="1">Cell membrane</location>
        <topology evidence="1">Multi-pass membrane protein</topology>
    </subcellularLocation>
</comment>
<dbReference type="OrthoDB" id="9778875at2"/>
<evidence type="ECO:0000259" key="7">
    <source>
        <dbReference type="PROSITE" id="PS50850"/>
    </source>
</evidence>
<feature type="domain" description="Major facilitator superfamily (MFS) profile" evidence="7">
    <location>
        <begin position="1"/>
        <end position="211"/>
    </location>
</feature>
<keyword evidence="2 6" id="KW-0812">Transmembrane</keyword>
<dbReference type="InterPro" id="IPR036259">
    <property type="entry name" value="MFS_trans_sf"/>
</dbReference>
<dbReference type="InterPro" id="IPR011701">
    <property type="entry name" value="MFS"/>
</dbReference>
<evidence type="ECO:0000313" key="8">
    <source>
        <dbReference type="EMBL" id="QCC78384.1"/>
    </source>
</evidence>
<dbReference type="KEGG" id="ndp:E2C04_16400"/>
<dbReference type="AlphaFoldDB" id="A0A4P7UEN7"/>
<keyword evidence="3 6" id="KW-1133">Transmembrane helix</keyword>
<protein>
    <submittedName>
        <fullName evidence="8">MFS transporter</fullName>
    </submittedName>
</protein>
<organism evidence="8 9">
    <name type="scientific">Nocardioides daphniae</name>
    <dbReference type="NCBI Taxonomy" id="402297"/>
    <lineage>
        <taxon>Bacteria</taxon>
        <taxon>Bacillati</taxon>
        <taxon>Actinomycetota</taxon>
        <taxon>Actinomycetes</taxon>
        <taxon>Propionibacteriales</taxon>
        <taxon>Nocardioidaceae</taxon>
        <taxon>Nocardioides</taxon>
    </lineage>
</organism>
<feature type="transmembrane region" description="Helical" evidence="6">
    <location>
        <begin position="120"/>
        <end position="143"/>
    </location>
</feature>
<evidence type="ECO:0000256" key="1">
    <source>
        <dbReference type="ARBA" id="ARBA00004651"/>
    </source>
</evidence>